<proteinExistence type="predicted"/>
<keyword evidence="1" id="KW-0540">Nuclease</keyword>
<sequence>MAFTDDYKGDKAVEAHGNTKLHVIHTNDKKQMAISLAQYERHLSLQGHKIVDIDLEYNNEPEVTQKPALCQLSIGKNHPVLLFQMSATERCTVFDNFLADPRYTFAGFSIDGDKTRLQRVNLEKNITNNEHRCWATLPLSMRHIEYASKDAYAATNTREQRRVMAEALLYKQHRTYTRELHDVHLHGNHKLHVICTSKGKGMDKMLSTFRSKLDGMPVKLVGVDVEYTHYVKPQRAAVLQLCVEKECLAYHISAAKDRPMELDKFLMNGEYTFVGFAIEGDKSKLKVSGLEINSDNSIDIQVEWRDP</sequence>
<dbReference type="InterPro" id="IPR036397">
    <property type="entry name" value="RNaseH_sf"/>
</dbReference>
<dbReference type="InterPro" id="IPR012337">
    <property type="entry name" value="RNaseH-like_sf"/>
</dbReference>
<dbReference type="PANTHER" id="PTHR13620:SF75">
    <property type="entry name" value="UBIQUITIN-LIKE DOMAIN-CONTAINING PROTEIN"/>
    <property type="match status" value="1"/>
</dbReference>
<reference evidence="3" key="1">
    <citation type="journal article" date="2014" name="Science">
        <title>Structural and functional partitioning of bread wheat chromosome 3B.</title>
        <authorList>
            <person name="Choulet F."/>
            <person name="Alberti A."/>
            <person name="Theil S."/>
            <person name="Glover N."/>
            <person name="Barbe V."/>
            <person name="Daron J."/>
            <person name="Pingault L."/>
            <person name="Sourdille P."/>
            <person name="Couloux A."/>
            <person name="Paux E."/>
            <person name="Leroy P."/>
            <person name="Mangenot S."/>
            <person name="Guilhot N."/>
            <person name="Le Gouis J."/>
            <person name="Balfourier F."/>
            <person name="Alaux M."/>
            <person name="Jamilloux V."/>
            <person name="Poulain J."/>
            <person name="Durand C."/>
            <person name="Bellec A."/>
            <person name="Gaspin C."/>
            <person name="Safar J."/>
            <person name="Dolezel J."/>
            <person name="Rogers J."/>
            <person name="Vandepoele K."/>
            <person name="Aury J.M."/>
            <person name="Mayer K."/>
            <person name="Berges H."/>
            <person name="Quesneville H."/>
            <person name="Wincker P."/>
            <person name="Feuillet C."/>
        </authorList>
    </citation>
    <scope>NUCLEOTIDE SEQUENCE</scope>
</reference>
<keyword evidence="2" id="KW-0378">Hydrolase</keyword>
<dbReference type="HOGENOM" id="CLU_907371_0_0_1"/>
<dbReference type="PANTHER" id="PTHR13620">
    <property type="entry name" value="3-5 EXONUCLEASE"/>
    <property type="match status" value="1"/>
</dbReference>
<evidence type="ECO:0000313" key="3">
    <source>
        <dbReference type="EMBL" id="CDM82977.1"/>
    </source>
</evidence>
<evidence type="ECO:0000256" key="2">
    <source>
        <dbReference type="ARBA" id="ARBA00022801"/>
    </source>
</evidence>
<dbReference type="AlphaFoldDB" id="A0A077RZZ0"/>
<protein>
    <recommendedName>
        <fullName evidence="4">3'-5' exonuclease domain-containing protein</fullName>
    </recommendedName>
</protein>
<evidence type="ECO:0008006" key="4">
    <source>
        <dbReference type="Google" id="ProtNLM"/>
    </source>
</evidence>
<dbReference type="SUPFAM" id="SSF53098">
    <property type="entry name" value="Ribonuclease H-like"/>
    <property type="match status" value="2"/>
</dbReference>
<evidence type="ECO:0000256" key="1">
    <source>
        <dbReference type="ARBA" id="ARBA00022722"/>
    </source>
</evidence>
<dbReference type="Gene3D" id="3.30.420.10">
    <property type="entry name" value="Ribonuclease H-like superfamily/Ribonuclease H"/>
    <property type="match status" value="2"/>
</dbReference>
<dbReference type="InterPro" id="IPR051132">
    <property type="entry name" value="3-5_Exonuclease_domain"/>
</dbReference>
<accession>A0A077RZZ0</accession>
<organism evidence="3">
    <name type="scientific">Triticum aestivum</name>
    <name type="common">Wheat</name>
    <dbReference type="NCBI Taxonomy" id="4565"/>
    <lineage>
        <taxon>Eukaryota</taxon>
        <taxon>Viridiplantae</taxon>
        <taxon>Streptophyta</taxon>
        <taxon>Embryophyta</taxon>
        <taxon>Tracheophyta</taxon>
        <taxon>Spermatophyta</taxon>
        <taxon>Magnoliopsida</taxon>
        <taxon>Liliopsida</taxon>
        <taxon>Poales</taxon>
        <taxon>Poaceae</taxon>
        <taxon>BOP clade</taxon>
        <taxon>Pooideae</taxon>
        <taxon>Triticodae</taxon>
        <taxon>Triticeae</taxon>
        <taxon>Triticinae</taxon>
        <taxon>Triticum</taxon>
    </lineage>
</organism>
<gene>
    <name evidence="3" type="ORF">TRAES_3BF018100010CFD_c1</name>
</gene>
<dbReference type="GO" id="GO:0008408">
    <property type="term" value="F:3'-5' exonuclease activity"/>
    <property type="evidence" value="ECO:0007669"/>
    <property type="project" value="UniProtKB-ARBA"/>
</dbReference>
<name>A0A077RZZ0_WHEAT</name>
<dbReference type="EMBL" id="HG670306">
    <property type="protein sequence ID" value="CDM82977.1"/>
    <property type="molecule type" value="Genomic_DNA"/>
</dbReference>
<dbReference type="GO" id="GO:0003676">
    <property type="term" value="F:nucleic acid binding"/>
    <property type="evidence" value="ECO:0007669"/>
    <property type="project" value="InterPro"/>
</dbReference>